<reference evidence="2" key="1">
    <citation type="submission" date="2017-01" db="EMBL/GenBank/DDBJ databases">
        <authorList>
            <person name="Wang Y."/>
            <person name="White M."/>
            <person name="Kvist S."/>
            <person name="Moncalvo J.-M."/>
        </authorList>
    </citation>
    <scope>NUCLEOTIDE SEQUENCE [LARGE SCALE GENOMIC DNA]</scope>
    <source>
        <strain evidence="2">ID-206-W2</strain>
    </source>
</reference>
<evidence type="ECO:0000313" key="1">
    <source>
        <dbReference type="EMBL" id="OMJ22315.1"/>
    </source>
</evidence>
<organism evidence="1 2">
    <name type="scientific">Smittium culicis</name>
    <dbReference type="NCBI Taxonomy" id="133412"/>
    <lineage>
        <taxon>Eukaryota</taxon>
        <taxon>Fungi</taxon>
        <taxon>Fungi incertae sedis</taxon>
        <taxon>Zoopagomycota</taxon>
        <taxon>Kickxellomycotina</taxon>
        <taxon>Harpellomycetes</taxon>
        <taxon>Harpellales</taxon>
        <taxon>Legeriomycetaceae</taxon>
        <taxon>Smittium</taxon>
    </lineage>
</organism>
<keyword evidence="2" id="KW-1185">Reference proteome</keyword>
<dbReference type="EMBL" id="LSSM01002287">
    <property type="protein sequence ID" value="OMJ22315.1"/>
    <property type="molecule type" value="Genomic_DNA"/>
</dbReference>
<dbReference type="AlphaFoldDB" id="A0A1R1Y680"/>
<sequence length="78" mass="8810">MNSASSPMQPQEVAALRSNKEIKRSIRGFWDPTASYSRSRSPVNWDTLISSNCGTQEPLSVDDEIMDVDSHPEEIYHI</sequence>
<protein>
    <submittedName>
        <fullName evidence="1">Uncharacterized protein</fullName>
    </submittedName>
</protein>
<name>A0A1R1Y680_9FUNG</name>
<evidence type="ECO:0000313" key="2">
    <source>
        <dbReference type="Proteomes" id="UP000187429"/>
    </source>
</evidence>
<proteinExistence type="predicted"/>
<dbReference type="Proteomes" id="UP000187429">
    <property type="component" value="Unassembled WGS sequence"/>
</dbReference>
<gene>
    <name evidence="1" type="ORF">AYI69_g5435</name>
</gene>
<accession>A0A1R1Y680</accession>
<comment type="caution">
    <text evidence="1">The sequence shown here is derived from an EMBL/GenBank/DDBJ whole genome shotgun (WGS) entry which is preliminary data.</text>
</comment>